<comment type="caution">
    <text evidence="1">The sequence shown here is derived from an EMBL/GenBank/DDBJ whole genome shotgun (WGS) entry which is preliminary data.</text>
</comment>
<dbReference type="STRING" id="65700.SY86_23940"/>
<dbReference type="Proteomes" id="UP000033924">
    <property type="component" value="Unassembled WGS sequence"/>
</dbReference>
<evidence type="ECO:0000313" key="1">
    <source>
        <dbReference type="EMBL" id="KKF34422.1"/>
    </source>
</evidence>
<reference evidence="1 2" key="1">
    <citation type="submission" date="2015-01" db="EMBL/GenBank/DDBJ databases">
        <title>Erwinia tracheiphila.</title>
        <authorList>
            <person name="Shapiro L.R."/>
        </authorList>
    </citation>
    <scope>NUCLEOTIDE SEQUENCE [LARGE SCALE GENOMIC DNA]</scope>
    <source>
        <strain evidence="1 2">BuffGH</strain>
    </source>
</reference>
<name>A0A0M2KAX5_9GAMM</name>
<organism evidence="1 2">
    <name type="scientific">Erwinia tracheiphila</name>
    <dbReference type="NCBI Taxonomy" id="65700"/>
    <lineage>
        <taxon>Bacteria</taxon>
        <taxon>Pseudomonadati</taxon>
        <taxon>Pseudomonadota</taxon>
        <taxon>Gammaproteobacteria</taxon>
        <taxon>Enterobacterales</taxon>
        <taxon>Erwiniaceae</taxon>
        <taxon>Erwinia</taxon>
    </lineage>
</organism>
<keyword evidence="2" id="KW-1185">Reference proteome</keyword>
<protein>
    <submittedName>
        <fullName evidence="1">Uncharacterized protein</fullName>
    </submittedName>
</protein>
<dbReference type="EMBL" id="JXNU01000004">
    <property type="protein sequence ID" value="KKF34422.1"/>
    <property type="molecule type" value="Genomic_DNA"/>
</dbReference>
<dbReference type="PATRIC" id="fig|65700.7.peg.5929"/>
<sequence>MNITVGCHQTNQKTDTGKTLTQWPVLVHHDLAELQHVLRNAAELFIFTAVLIKPVPVATTLTAIITDIHPDGERTHGP</sequence>
<proteinExistence type="predicted"/>
<evidence type="ECO:0000313" key="2">
    <source>
        <dbReference type="Proteomes" id="UP000033924"/>
    </source>
</evidence>
<dbReference type="AlphaFoldDB" id="A0A0M2KAX5"/>
<accession>A0A0M2KAX5</accession>
<gene>
    <name evidence="1" type="ORF">SY86_23940</name>
</gene>